<dbReference type="EMBL" id="CP036434">
    <property type="protein sequence ID" value="QDV06022.1"/>
    <property type="molecule type" value="Genomic_DNA"/>
</dbReference>
<protein>
    <submittedName>
        <fullName evidence="2">BNR/Asp-box repeat protein</fullName>
    </submittedName>
</protein>
<evidence type="ECO:0000313" key="3">
    <source>
        <dbReference type="Proteomes" id="UP000320390"/>
    </source>
</evidence>
<dbReference type="InterPro" id="IPR052025">
    <property type="entry name" value="Xyloglucanase_GH74"/>
</dbReference>
<proteinExistence type="predicted"/>
<dbReference type="PANTHER" id="PTHR43739:SF5">
    <property type="entry name" value="EXO-ALPHA-SIALIDASE"/>
    <property type="match status" value="1"/>
</dbReference>
<evidence type="ECO:0000256" key="1">
    <source>
        <dbReference type="SAM" id="MobiDB-lite"/>
    </source>
</evidence>
<dbReference type="AlphaFoldDB" id="A0A518EPK6"/>
<dbReference type="PANTHER" id="PTHR43739">
    <property type="entry name" value="XYLOGLUCANASE (EUROFUNG)"/>
    <property type="match status" value="1"/>
</dbReference>
<reference evidence="2 3" key="1">
    <citation type="submission" date="2019-02" db="EMBL/GenBank/DDBJ databases">
        <title>Deep-cultivation of Planctomycetes and their phenomic and genomic characterization uncovers novel biology.</title>
        <authorList>
            <person name="Wiegand S."/>
            <person name="Jogler M."/>
            <person name="Boedeker C."/>
            <person name="Pinto D."/>
            <person name="Vollmers J."/>
            <person name="Rivas-Marin E."/>
            <person name="Kohn T."/>
            <person name="Peeters S.H."/>
            <person name="Heuer A."/>
            <person name="Rast P."/>
            <person name="Oberbeckmann S."/>
            <person name="Bunk B."/>
            <person name="Jeske O."/>
            <person name="Meyerdierks A."/>
            <person name="Storesund J.E."/>
            <person name="Kallscheuer N."/>
            <person name="Luecker S."/>
            <person name="Lage O.M."/>
            <person name="Pohl T."/>
            <person name="Merkel B.J."/>
            <person name="Hornburger P."/>
            <person name="Mueller R.-W."/>
            <person name="Bruemmer F."/>
            <person name="Labrenz M."/>
            <person name="Spormann A.M."/>
            <person name="Op den Camp H."/>
            <person name="Overmann J."/>
            <person name="Amann R."/>
            <person name="Jetten M.S.M."/>
            <person name="Mascher T."/>
            <person name="Medema M.H."/>
            <person name="Devos D.P."/>
            <person name="Kaster A.-K."/>
            <person name="Ovreas L."/>
            <person name="Rohde M."/>
            <person name="Galperin M.Y."/>
            <person name="Jogler C."/>
        </authorList>
    </citation>
    <scope>NUCLEOTIDE SEQUENCE [LARGE SCALE GENOMIC DNA]</scope>
    <source>
        <strain evidence="2 3">Poly30</strain>
    </source>
</reference>
<dbReference type="Gene3D" id="2.130.10.10">
    <property type="entry name" value="YVTN repeat-like/Quinoprotein amine dehydrogenase"/>
    <property type="match status" value="4"/>
</dbReference>
<gene>
    <name evidence="2" type="ORF">Poly30_15260</name>
</gene>
<accession>A0A518EPK6</accession>
<dbReference type="CDD" id="cd15482">
    <property type="entry name" value="Sialidase_non-viral"/>
    <property type="match status" value="1"/>
</dbReference>
<dbReference type="RefSeq" id="WP_145195834.1">
    <property type="nucleotide sequence ID" value="NZ_CP036434.1"/>
</dbReference>
<dbReference type="GO" id="GO:0010411">
    <property type="term" value="P:xyloglucan metabolic process"/>
    <property type="evidence" value="ECO:0007669"/>
    <property type="project" value="TreeGrafter"/>
</dbReference>
<sequence>MKYLLDPRPPLSLGLVCCVLGSAAFSQVSFTEAAPAVGWVALAALPGAAPRAWSVTFSDAEPDTAYAGSSAGLLISLDQGTSWSLQSPWPRDHAGYGIVAASPADPGTIVGAIGLSGVWRTTDRGLTWVQPTVPPDEGFLVDVRFAPGCASVVFVQGFGQFLWRSVDGGDHFHPFFDAGPGGSVSGFDVAEGNPFHVVVHSGGNVWITRDGGLNWLRRAAPAGAIGPILLDPFDPTRMLVLGFGNLFRSDDEGATWTESGVAPTGSIAFDAFEWDRGVPGAIHLGARGLGVYRSGDAGQTWSLIGGPGLDRSSARPYDLATSPARPGRVLLGEAGGLFTSSDGGLSYSNRNAGLGEHAWITGVAADPTDRNRIVAASGGTVATSADGGATWTPSALAPRTHPQPVRADPTTPGRFYLTDTAVGLHRSDDGGLTFDLVFEQPGVYFWNVAPHPTTPGRVFGAGAGLCRSDDSGATFSGNLVGAGWVWAVEISPVDPDVMFCSTGSTVLRSLDGGLSFQPALTSPPAVVRTLQADPYDANVVYGTSDGSGAWKSEDAGLHWYRLPESRRSESGLAPLPGLPGGWISGLGASQNARISLDDGMTFRTLRSALGSSASVLSSTPSDVFLGTSGSGIFRLASRR</sequence>
<dbReference type="SUPFAM" id="SSF110296">
    <property type="entry name" value="Oligoxyloglucan reducing end-specific cellobiohydrolase"/>
    <property type="match status" value="3"/>
</dbReference>
<dbReference type="InterPro" id="IPR015943">
    <property type="entry name" value="WD40/YVTN_repeat-like_dom_sf"/>
</dbReference>
<name>A0A518EPK6_9BACT</name>
<keyword evidence="3" id="KW-1185">Reference proteome</keyword>
<organism evidence="2 3">
    <name type="scientific">Saltatorellus ferox</name>
    <dbReference type="NCBI Taxonomy" id="2528018"/>
    <lineage>
        <taxon>Bacteria</taxon>
        <taxon>Pseudomonadati</taxon>
        <taxon>Planctomycetota</taxon>
        <taxon>Planctomycetia</taxon>
        <taxon>Planctomycetia incertae sedis</taxon>
        <taxon>Saltatorellus</taxon>
    </lineage>
</organism>
<feature type="region of interest" description="Disordered" evidence="1">
    <location>
        <begin position="384"/>
        <end position="412"/>
    </location>
</feature>
<dbReference type="Proteomes" id="UP000320390">
    <property type="component" value="Chromosome"/>
</dbReference>
<dbReference type="OrthoDB" id="290345at2"/>
<evidence type="ECO:0000313" key="2">
    <source>
        <dbReference type="EMBL" id="QDV06022.1"/>
    </source>
</evidence>